<feature type="compositionally biased region" description="Low complexity" evidence="4">
    <location>
        <begin position="381"/>
        <end position="396"/>
    </location>
</feature>
<evidence type="ECO:0000313" key="7">
    <source>
        <dbReference type="Proteomes" id="UP000290288"/>
    </source>
</evidence>
<dbReference type="STRING" id="2316362.A0A4Q2DUB6"/>
<dbReference type="InterPro" id="IPR000270">
    <property type="entry name" value="PB1_dom"/>
</dbReference>
<accession>A0A4Q2DUB6</accession>
<dbReference type="GO" id="GO:0005080">
    <property type="term" value="F:protein kinase C binding"/>
    <property type="evidence" value="ECO:0007669"/>
    <property type="project" value="TreeGrafter"/>
</dbReference>
<dbReference type="GO" id="GO:0007032">
    <property type="term" value="P:endosome organization"/>
    <property type="evidence" value="ECO:0007669"/>
    <property type="project" value="TreeGrafter"/>
</dbReference>
<dbReference type="InterPro" id="IPR043145">
    <property type="entry name" value="Znf_ZZ_sf"/>
</dbReference>
<dbReference type="InterPro" id="IPR000433">
    <property type="entry name" value="Znf_ZZ"/>
</dbReference>
<dbReference type="GO" id="GO:0035973">
    <property type="term" value="P:aggrephagy"/>
    <property type="evidence" value="ECO:0007669"/>
    <property type="project" value="TreeGrafter"/>
</dbReference>
<proteinExistence type="predicted"/>
<evidence type="ECO:0000256" key="2">
    <source>
        <dbReference type="ARBA" id="ARBA00022771"/>
    </source>
</evidence>
<dbReference type="Proteomes" id="UP000290288">
    <property type="component" value="Unassembled WGS sequence"/>
</dbReference>
<dbReference type="GO" id="GO:0008270">
    <property type="term" value="F:zinc ion binding"/>
    <property type="evidence" value="ECO:0007669"/>
    <property type="project" value="UniProtKB-KW"/>
</dbReference>
<dbReference type="EMBL" id="SDEE01000028">
    <property type="protein sequence ID" value="RXW23967.1"/>
    <property type="molecule type" value="Genomic_DNA"/>
</dbReference>
<dbReference type="GO" id="GO:0070530">
    <property type="term" value="F:K63-linked polyubiquitin modification-dependent protein binding"/>
    <property type="evidence" value="ECO:0007669"/>
    <property type="project" value="TreeGrafter"/>
</dbReference>
<dbReference type="GO" id="GO:0044753">
    <property type="term" value="C:amphisome"/>
    <property type="evidence" value="ECO:0007669"/>
    <property type="project" value="TreeGrafter"/>
</dbReference>
<dbReference type="PANTHER" id="PTHR15090:SF0">
    <property type="entry name" value="SEQUESTOSOME-1"/>
    <property type="match status" value="1"/>
</dbReference>
<comment type="caution">
    <text evidence="6">The sequence shown here is derived from an EMBL/GenBank/DDBJ whole genome shotgun (WGS) entry which is preliminary data.</text>
</comment>
<feature type="compositionally biased region" description="Polar residues" evidence="4">
    <location>
        <begin position="185"/>
        <end position="195"/>
    </location>
</feature>
<feature type="region of interest" description="Disordered" evidence="4">
    <location>
        <begin position="378"/>
        <end position="403"/>
    </location>
</feature>
<feature type="region of interest" description="Disordered" evidence="4">
    <location>
        <begin position="449"/>
        <end position="487"/>
    </location>
</feature>
<feature type="region of interest" description="Disordered" evidence="4">
    <location>
        <begin position="555"/>
        <end position="588"/>
    </location>
</feature>
<dbReference type="Gene3D" id="3.30.60.90">
    <property type="match status" value="2"/>
</dbReference>
<gene>
    <name evidence="6" type="ORF">EST38_g1863</name>
</gene>
<feature type="region of interest" description="Disordered" evidence="4">
    <location>
        <begin position="151"/>
        <end position="203"/>
    </location>
</feature>
<dbReference type="SUPFAM" id="SSF57850">
    <property type="entry name" value="RING/U-box"/>
    <property type="match status" value="3"/>
</dbReference>
<feature type="compositionally biased region" description="Low complexity" evidence="4">
    <location>
        <begin position="473"/>
        <end position="487"/>
    </location>
</feature>
<dbReference type="SMART" id="SM00291">
    <property type="entry name" value="ZnF_ZZ"/>
    <property type="match status" value="3"/>
</dbReference>
<evidence type="ECO:0000256" key="1">
    <source>
        <dbReference type="ARBA" id="ARBA00022723"/>
    </source>
</evidence>
<dbReference type="OrthoDB" id="661148at2759"/>
<dbReference type="InterPro" id="IPR052260">
    <property type="entry name" value="Autophagy_Rcpt_SigReg"/>
</dbReference>
<organism evidence="6 7">
    <name type="scientific">Candolleomyces aberdarensis</name>
    <dbReference type="NCBI Taxonomy" id="2316362"/>
    <lineage>
        <taxon>Eukaryota</taxon>
        <taxon>Fungi</taxon>
        <taxon>Dikarya</taxon>
        <taxon>Basidiomycota</taxon>
        <taxon>Agaricomycotina</taxon>
        <taxon>Agaricomycetes</taxon>
        <taxon>Agaricomycetidae</taxon>
        <taxon>Agaricales</taxon>
        <taxon>Agaricineae</taxon>
        <taxon>Psathyrellaceae</taxon>
        <taxon>Candolleomyces</taxon>
    </lineage>
</organism>
<keyword evidence="7" id="KW-1185">Reference proteome</keyword>
<sequence>MSNRPDRPLVVKCTFDKSHKKITFSSSQNCSFELLKHKIEQCFALSAATYAVSWKDDDGETTSIVTEDDLSEAICYFGSGDDASGSILSGFSGRSFGRKAVTLRVTISIDYDGPSLSDTSSLASLEEFRSRNGSRRSFSFTAGSVELDDDSVTVSSRDHLGSASSTASNDYRLRPSSPPEDLTKPSPTLRNTPHSDGSYVGVSNGHGHSDFSFSDLGADVRSASDQNDDLSAAMERYPADPSAVFARLKIRETLGDDQSDWDDASVEEDRGARWLREQKERAIRTKLGVEPEPSISDDDSYACRSLSLEMNNNGQYYYNYNASSGSQSQADPFEDRSLESISEEDYTPSPSKRIEKPRATSMHLNWLAAQHLEMEEHRRLQTSASQTSLGSGSSGSPKVALQDDGPIIDKEFKYYNLPAPPEEIVTGCSNCGVSLESMRYVCSTCGENPPVSRTKGKKKDHDCGLHYPPSPRPSCGSSPGSGSSPSQSYLGSVDSLFNLQSRKFYHNLPALSSSISIFSSRTRVDEPPPPPESPRSGFELCVNCFETEGISHSIDSGLGSPSSSATAFGQSSSSLQPQDSSWRTSAPKKGHTRHAFIEKMWSDIGWQNVSQDEGTVSVCTTCHATTGKQRYKCAVCPKFNLCKACYNVVHHLHPVHAFILVPDAPTFPSPIEVGTLGSLANGLPNADSIEEPAMPAQLEINCTHCLLPIVGAIFHCAICDSIDICSNCEAAGLPGNLESADGGHNSTHILIKIPYVLERSELQTASRAAMDLWRGRDSAVAISASKVASQANAAYAQTVLITFDYTLTAHFSHFYINSLSLERGTSVPTARHTRSGTIWYSVPAGPPPNNPRCDDPREYLKYLRHSIALCDRCMRHIEGEWFRCAYCPIDLCDACEDVDTHADDHFFVVFKSTVSTHPLLAKSFLMADGLDLAQIDLKAFKSFTNPEEPTPIVTYPIYK</sequence>
<feature type="region of interest" description="Disordered" evidence="4">
    <location>
        <begin position="322"/>
        <end position="358"/>
    </location>
</feature>
<dbReference type="GO" id="GO:0016235">
    <property type="term" value="C:aggresome"/>
    <property type="evidence" value="ECO:0007669"/>
    <property type="project" value="TreeGrafter"/>
</dbReference>
<dbReference type="PANTHER" id="PTHR15090">
    <property type="entry name" value="SEQUESTOSOME 1-RELATED"/>
    <property type="match status" value="1"/>
</dbReference>
<dbReference type="PROSITE" id="PS51745">
    <property type="entry name" value="PB1"/>
    <property type="match status" value="1"/>
</dbReference>
<name>A0A4Q2DUB6_9AGAR</name>
<dbReference type="Gene3D" id="3.10.20.90">
    <property type="entry name" value="Phosphatidylinositol 3-kinase Catalytic Subunit, Chain A, domain 1"/>
    <property type="match status" value="1"/>
</dbReference>
<dbReference type="InterPro" id="IPR053793">
    <property type="entry name" value="PB1-like"/>
</dbReference>
<evidence type="ECO:0000313" key="6">
    <source>
        <dbReference type="EMBL" id="RXW23967.1"/>
    </source>
</evidence>
<keyword evidence="3" id="KW-0862">Zinc</keyword>
<reference evidence="6 7" key="1">
    <citation type="submission" date="2019-01" db="EMBL/GenBank/DDBJ databases">
        <title>Draft genome sequence of Psathyrella aberdarensis IHI B618.</title>
        <authorList>
            <person name="Buettner E."/>
            <person name="Kellner H."/>
        </authorList>
    </citation>
    <scope>NUCLEOTIDE SEQUENCE [LARGE SCALE GENOMIC DNA]</scope>
    <source>
        <strain evidence="6 7">IHI B618</strain>
    </source>
</reference>
<evidence type="ECO:0000259" key="5">
    <source>
        <dbReference type="PROSITE" id="PS51745"/>
    </source>
</evidence>
<dbReference type="SMART" id="SM00666">
    <property type="entry name" value="PB1"/>
    <property type="match status" value="1"/>
</dbReference>
<protein>
    <recommendedName>
        <fullName evidence="5">PB1 domain-containing protein</fullName>
    </recommendedName>
</protein>
<dbReference type="Pfam" id="PF00564">
    <property type="entry name" value="PB1"/>
    <property type="match status" value="1"/>
</dbReference>
<dbReference type="GO" id="GO:0000423">
    <property type="term" value="P:mitophagy"/>
    <property type="evidence" value="ECO:0007669"/>
    <property type="project" value="TreeGrafter"/>
</dbReference>
<evidence type="ECO:0000256" key="3">
    <source>
        <dbReference type="ARBA" id="ARBA00022833"/>
    </source>
</evidence>
<keyword evidence="1" id="KW-0479">Metal-binding</keyword>
<dbReference type="AlphaFoldDB" id="A0A4Q2DUB6"/>
<keyword evidence="2" id="KW-0863">Zinc-finger</keyword>
<dbReference type="SUPFAM" id="SSF54277">
    <property type="entry name" value="CAD &amp; PB1 domains"/>
    <property type="match status" value="1"/>
</dbReference>
<evidence type="ECO:0000256" key="4">
    <source>
        <dbReference type="SAM" id="MobiDB-lite"/>
    </source>
</evidence>
<feature type="compositionally biased region" description="Low complexity" evidence="4">
    <location>
        <begin position="555"/>
        <end position="581"/>
    </location>
</feature>
<dbReference type="Pfam" id="PF00569">
    <property type="entry name" value="ZZ"/>
    <property type="match status" value="2"/>
</dbReference>
<feature type="domain" description="PB1" evidence="5">
    <location>
        <begin position="8"/>
        <end position="92"/>
    </location>
</feature>